<evidence type="ECO:0000256" key="1">
    <source>
        <dbReference type="ARBA" id="ARBA00021292"/>
    </source>
</evidence>
<dbReference type="PANTHER" id="PTHR45947">
    <property type="entry name" value="SULFOQUINOVOSYL TRANSFERASE SQD2"/>
    <property type="match status" value="1"/>
</dbReference>
<evidence type="ECO:0000259" key="4">
    <source>
        <dbReference type="Pfam" id="PF00534"/>
    </source>
</evidence>
<organism evidence="6 7">
    <name type="scientific">Microbacterium hominis</name>
    <dbReference type="NCBI Taxonomy" id="162426"/>
    <lineage>
        <taxon>Bacteria</taxon>
        <taxon>Bacillati</taxon>
        <taxon>Actinomycetota</taxon>
        <taxon>Actinomycetes</taxon>
        <taxon>Micrococcales</taxon>
        <taxon>Microbacteriaceae</taxon>
        <taxon>Microbacterium</taxon>
    </lineage>
</organism>
<keyword evidence="3 6" id="KW-0808">Transferase</keyword>
<feature type="domain" description="Glycosyltransferase subfamily 4-like N-terminal" evidence="5">
    <location>
        <begin position="14"/>
        <end position="182"/>
    </location>
</feature>
<evidence type="ECO:0000313" key="6">
    <source>
        <dbReference type="EMBL" id="QKJ20289.1"/>
    </source>
</evidence>
<gene>
    <name evidence="6" type="ORF">HQM25_13590</name>
</gene>
<dbReference type="RefSeq" id="WP_172990724.1">
    <property type="nucleotide sequence ID" value="NZ_CP054038.1"/>
</dbReference>
<dbReference type="Gene3D" id="3.40.50.2000">
    <property type="entry name" value="Glycogen Phosphorylase B"/>
    <property type="match status" value="2"/>
</dbReference>
<dbReference type="Pfam" id="PF00534">
    <property type="entry name" value="Glycos_transf_1"/>
    <property type="match status" value="1"/>
</dbReference>
<proteinExistence type="predicted"/>
<accession>A0A7D4UGX5</accession>
<keyword evidence="2" id="KW-0328">Glycosyltransferase</keyword>
<dbReference type="GO" id="GO:0016757">
    <property type="term" value="F:glycosyltransferase activity"/>
    <property type="evidence" value="ECO:0007669"/>
    <property type="project" value="InterPro"/>
</dbReference>
<dbReference type="InterPro" id="IPR001296">
    <property type="entry name" value="Glyco_trans_1"/>
</dbReference>
<name>A0A7D4UGX5_9MICO</name>
<evidence type="ECO:0000256" key="2">
    <source>
        <dbReference type="ARBA" id="ARBA00022676"/>
    </source>
</evidence>
<dbReference type="SUPFAM" id="SSF53756">
    <property type="entry name" value="UDP-Glycosyltransferase/glycogen phosphorylase"/>
    <property type="match status" value="1"/>
</dbReference>
<reference evidence="6 7" key="1">
    <citation type="submission" date="2020-05" db="EMBL/GenBank/DDBJ databases">
        <title>Strain PA2F3 complete genome.</title>
        <authorList>
            <person name="Kim Y.-S."/>
            <person name="Kim S.-J."/>
            <person name="Jung H.-k."/>
            <person name="Kim S.-E."/>
            <person name="Kim K.-H."/>
        </authorList>
    </citation>
    <scope>NUCLEOTIDE SEQUENCE [LARGE SCALE GENOMIC DNA]</scope>
    <source>
        <strain evidence="6 7">PA2F3</strain>
    </source>
</reference>
<protein>
    <recommendedName>
        <fullName evidence="1">D-inositol 3-phosphate glycosyltransferase</fullName>
    </recommendedName>
</protein>
<dbReference type="Proteomes" id="UP000502498">
    <property type="component" value="Chromosome"/>
</dbReference>
<dbReference type="AlphaFoldDB" id="A0A7D4UGX5"/>
<evidence type="ECO:0000259" key="5">
    <source>
        <dbReference type="Pfam" id="PF13439"/>
    </source>
</evidence>
<dbReference type="InterPro" id="IPR050194">
    <property type="entry name" value="Glycosyltransferase_grp1"/>
</dbReference>
<evidence type="ECO:0000256" key="3">
    <source>
        <dbReference type="ARBA" id="ARBA00022679"/>
    </source>
</evidence>
<feature type="domain" description="Glycosyl transferase family 1" evidence="4">
    <location>
        <begin position="207"/>
        <end position="348"/>
    </location>
</feature>
<dbReference type="PANTHER" id="PTHR45947:SF3">
    <property type="entry name" value="SULFOQUINOVOSYL TRANSFERASE SQD2"/>
    <property type="match status" value="1"/>
</dbReference>
<evidence type="ECO:0000313" key="7">
    <source>
        <dbReference type="Proteomes" id="UP000502498"/>
    </source>
</evidence>
<dbReference type="EMBL" id="CP054038">
    <property type="protein sequence ID" value="QKJ20289.1"/>
    <property type="molecule type" value="Genomic_DNA"/>
</dbReference>
<dbReference type="InterPro" id="IPR028098">
    <property type="entry name" value="Glyco_trans_4-like_N"/>
</dbReference>
<sequence>MSGLIVQEWIERSGGAEQVLDAFRIALPDSRVYALWSDDPGRFSATGVSESWMSRTPLRKHKALGLPLMPATWRMAGVAERPDWVLTSSYVFAHHCDFGTRARGVPKFSYVHTPARYLWEPDLDGRGKGAALAPARAALKASDRRAAAHSGDLAANSMFVRRRIIRSWERDARVIYPPVHANRIIAGGRWAERLTAEEQATLAALPERGFLMAASRLVPYKRHDEVVRMGDRLGIPVVVAGTGPERAHLEALAAAASVPVHLLGFVSDEMMRALFQRALAFVFPPVEDFGIVPVEAMAAGCPVIVNRTGGAAESVIDGVTGFHVDPDDPFEVRAAVERVESLSSAAAQARAAEFDIENFIARVREWIGAGVTARDRTASGLNERVPAAA</sequence>
<dbReference type="Pfam" id="PF13439">
    <property type="entry name" value="Glyco_transf_4"/>
    <property type="match status" value="1"/>
</dbReference>